<evidence type="ECO:0000256" key="5">
    <source>
        <dbReference type="ARBA" id="ARBA00023136"/>
    </source>
</evidence>
<dbReference type="SUPFAM" id="SSF143865">
    <property type="entry name" value="CorA soluble domain-like"/>
    <property type="match status" value="1"/>
</dbReference>
<dbReference type="AlphaFoldDB" id="B2KAP1"/>
<evidence type="ECO:0000313" key="8">
    <source>
        <dbReference type="Proteomes" id="UP000001029"/>
    </source>
</evidence>
<dbReference type="Gene3D" id="3.30.460.20">
    <property type="entry name" value="CorA soluble domain-like"/>
    <property type="match status" value="1"/>
</dbReference>
<name>B2KAP1_ELUMP</name>
<dbReference type="RefSeq" id="WP_012414202.1">
    <property type="nucleotide sequence ID" value="NC_010644.1"/>
</dbReference>
<keyword evidence="4 6" id="KW-1133">Transmembrane helix</keyword>
<accession>B2KAP1</accession>
<keyword evidence="5 6" id="KW-0472">Membrane</keyword>
<dbReference type="PANTHER" id="PTHR47891">
    <property type="entry name" value="TRANSPORTER-RELATED"/>
    <property type="match status" value="1"/>
</dbReference>
<organism evidence="7 8">
    <name type="scientific">Elusimicrobium minutum (strain Pei191)</name>
    <dbReference type="NCBI Taxonomy" id="445932"/>
    <lineage>
        <taxon>Bacteria</taxon>
        <taxon>Pseudomonadati</taxon>
        <taxon>Elusimicrobiota</taxon>
        <taxon>Elusimicrobia</taxon>
        <taxon>Elusimicrobiales</taxon>
        <taxon>Elusimicrobiaceae</taxon>
        <taxon>Elusimicrobium</taxon>
    </lineage>
</organism>
<evidence type="ECO:0000256" key="6">
    <source>
        <dbReference type="SAM" id="Phobius"/>
    </source>
</evidence>
<feature type="transmembrane region" description="Helical" evidence="6">
    <location>
        <begin position="279"/>
        <end position="298"/>
    </location>
</feature>
<evidence type="ECO:0000256" key="3">
    <source>
        <dbReference type="ARBA" id="ARBA00022692"/>
    </source>
</evidence>
<evidence type="ECO:0000256" key="1">
    <source>
        <dbReference type="ARBA" id="ARBA00004141"/>
    </source>
</evidence>
<dbReference type="InterPro" id="IPR002523">
    <property type="entry name" value="MgTranspt_CorA/ZnTranspt_ZntB"/>
</dbReference>
<dbReference type="GO" id="GO:0046873">
    <property type="term" value="F:metal ion transmembrane transporter activity"/>
    <property type="evidence" value="ECO:0007669"/>
    <property type="project" value="InterPro"/>
</dbReference>
<dbReference type="Proteomes" id="UP000001029">
    <property type="component" value="Chromosome"/>
</dbReference>
<dbReference type="OrthoDB" id="9803416at2"/>
<dbReference type="PANTHER" id="PTHR47891:SF2">
    <property type="entry name" value="MAGNESIUM AND COBALT TRANSPORTER"/>
    <property type="match status" value="1"/>
</dbReference>
<protein>
    <submittedName>
        <fullName evidence="7">Putative divalent metal ion transporter</fullName>
    </submittedName>
</protein>
<gene>
    <name evidence="7" type="ordered locus">Emin_0019</name>
</gene>
<dbReference type="Pfam" id="PF01544">
    <property type="entry name" value="CorA"/>
    <property type="match status" value="1"/>
</dbReference>
<dbReference type="InterPro" id="IPR045861">
    <property type="entry name" value="CorA_cytoplasmic_dom"/>
</dbReference>
<reference evidence="7 8" key="1">
    <citation type="journal article" date="2009" name="Appl. Environ. Microbiol.">
        <title>Genomic analysis of 'Elusimicrobium minutum,' the first cultivated representative of the phylum 'Elusimicrobia' (formerly termite group 1).</title>
        <authorList>
            <person name="Herlemann D.P.R."/>
            <person name="Geissinger O."/>
            <person name="Ikeda-Ohtsubo W."/>
            <person name="Kunin V."/>
            <person name="Sun H."/>
            <person name="Lapidus A."/>
            <person name="Hugenholtz P."/>
            <person name="Brune A."/>
        </authorList>
    </citation>
    <scope>NUCLEOTIDE SEQUENCE [LARGE SCALE GENOMIC DNA]</scope>
    <source>
        <strain evidence="7 8">Pei191</strain>
    </source>
</reference>
<evidence type="ECO:0000256" key="4">
    <source>
        <dbReference type="ARBA" id="ARBA00022989"/>
    </source>
</evidence>
<comment type="subcellular location">
    <subcellularLocation>
        <location evidence="1">Membrane</location>
        <topology evidence="1">Multi-pass membrane protein</topology>
    </subcellularLocation>
</comment>
<keyword evidence="3 6" id="KW-0812">Transmembrane</keyword>
<dbReference type="InterPro" id="IPR047199">
    <property type="entry name" value="CorA-like"/>
</dbReference>
<proteinExistence type="inferred from homology"/>
<dbReference type="InterPro" id="IPR045863">
    <property type="entry name" value="CorA_TM1_TM2"/>
</dbReference>
<dbReference type="SUPFAM" id="SSF144083">
    <property type="entry name" value="Magnesium transport protein CorA, transmembrane region"/>
    <property type="match status" value="1"/>
</dbReference>
<dbReference type="CDD" id="cd12827">
    <property type="entry name" value="EcCorA_ZntB-like_u2"/>
    <property type="match status" value="1"/>
</dbReference>
<dbReference type="HOGENOM" id="CLU_077671_0_0_0"/>
<dbReference type="Gene3D" id="1.20.58.340">
    <property type="entry name" value="Magnesium transport protein CorA, transmembrane region"/>
    <property type="match status" value="2"/>
</dbReference>
<evidence type="ECO:0000256" key="2">
    <source>
        <dbReference type="ARBA" id="ARBA00009765"/>
    </source>
</evidence>
<feature type="transmembrane region" description="Helical" evidence="6">
    <location>
        <begin position="248"/>
        <end position="267"/>
    </location>
</feature>
<comment type="similarity">
    <text evidence="2">Belongs to the CorA metal ion transporter (MIT) (TC 1.A.35) family.</text>
</comment>
<sequence>MRKYEIEYGKIVETFSDSAPILLFSNPTADEQRFLIQKLNIDEHTLASALDPEELPRLEFEPDHAAIIFKRPKNYSGKDQLEFKVASMGLFVYEERLVIVISEDIPLFIGKRFLNVTGLHDIFLKLIYNSISHYVEHLRVINMISEEIEDKMSESLDNKYLLNLFSLEKSLVYYANAISSNGFVFEKLRNLSSRIGLEENSREMLDDIIVENAQCQRQAEINSNVLASLIGARANIVSNNLNVLIKHLNAVTIWLMMPTFVVSAFSMNVRIPMAEHPNAFWMIMGLAVISVWLIITYWKHRNW</sequence>
<dbReference type="GO" id="GO:0016020">
    <property type="term" value="C:membrane"/>
    <property type="evidence" value="ECO:0007669"/>
    <property type="project" value="UniProtKB-SubCell"/>
</dbReference>
<dbReference type="EMBL" id="CP001055">
    <property type="protein sequence ID" value="ACC97587.1"/>
    <property type="molecule type" value="Genomic_DNA"/>
</dbReference>
<evidence type="ECO:0000313" key="7">
    <source>
        <dbReference type="EMBL" id="ACC97587.1"/>
    </source>
</evidence>
<dbReference type="KEGG" id="emi:Emin_0019"/>
<keyword evidence="8" id="KW-1185">Reference proteome</keyword>